<feature type="signal peptide" evidence="1">
    <location>
        <begin position="1"/>
        <end position="18"/>
    </location>
</feature>
<organism evidence="2 3">
    <name type="scientific">Loxostege sticticalis</name>
    <name type="common">Beet webworm moth</name>
    <dbReference type="NCBI Taxonomy" id="481309"/>
    <lineage>
        <taxon>Eukaryota</taxon>
        <taxon>Metazoa</taxon>
        <taxon>Ecdysozoa</taxon>
        <taxon>Arthropoda</taxon>
        <taxon>Hexapoda</taxon>
        <taxon>Insecta</taxon>
        <taxon>Pterygota</taxon>
        <taxon>Neoptera</taxon>
        <taxon>Endopterygota</taxon>
        <taxon>Lepidoptera</taxon>
        <taxon>Glossata</taxon>
        <taxon>Ditrysia</taxon>
        <taxon>Pyraloidea</taxon>
        <taxon>Crambidae</taxon>
        <taxon>Pyraustinae</taxon>
        <taxon>Loxostege</taxon>
    </lineage>
</organism>
<proteinExistence type="predicted"/>
<feature type="chain" id="PRO_5045870712" evidence="1">
    <location>
        <begin position="19"/>
        <end position="281"/>
    </location>
</feature>
<gene>
    <name evidence="2" type="ORF">ABMA27_001290</name>
</gene>
<evidence type="ECO:0000313" key="3">
    <source>
        <dbReference type="Proteomes" id="UP001549920"/>
    </source>
</evidence>
<sequence>MLCSQVYYFFIILSISYSKVVSSIYDKATYVSIEDKYFKKGENSEYFTTANAVSTTEEEDDVSDSEAGVYIFKTPVSDIIYGKIKYSALKAICPRYKNGQEVELDKMADVWQMVYYHLKEDLPCFKIYIKKTNDEEKKAYESKYGTFSSKVDWSACDLEIMSNDKSETQRRHFLQRSRNGIMDNIIILEEILPWKQHKLQRNGPDSFHDVKTYHYNSTYTLHPENPDQWLVVKNLLLMRDCYDGDVVVFSRVPHVPRRKDVMEALVYFGEYTMEGKMGCKK</sequence>
<dbReference type="Proteomes" id="UP001549920">
    <property type="component" value="Unassembled WGS sequence"/>
</dbReference>
<protein>
    <submittedName>
        <fullName evidence="2">Uncharacterized protein</fullName>
    </submittedName>
</protein>
<reference evidence="2 3" key="1">
    <citation type="submission" date="2024-06" db="EMBL/GenBank/DDBJ databases">
        <title>A chromosome-level genome assembly of beet webworm, Loxostege sticticalis.</title>
        <authorList>
            <person name="Zhang Y."/>
        </authorList>
    </citation>
    <scope>NUCLEOTIDE SEQUENCE [LARGE SCALE GENOMIC DNA]</scope>
    <source>
        <strain evidence="2">AQ026</strain>
        <tissue evidence="2">Whole body</tissue>
    </source>
</reference>
<keyword evidence="3" id="KW-1185">Reference proteome</keyword>
<evidence type="ECO:0000313" key="2">
    <source>
        <dbReference type="EMBL" id="KAL0881426.1"/>
    </source>
</evidence>
<accession>A0ABR3HXY9</accession>
<comment type="caution">
    <text evidence="2">The sequence shown here is derived from an EMBL/GenBank/DDBJ whole genome shotgun (WGS) entry which is preliminary data.</text>
</comment>
<keyword evidence="1" id="KW-0732">Signal</keyword>
<name>A0ABR3HXY9_LOXSC</name>
<dbReference type="EMBL" id="JBEUOH010000011">
    <property type="protein sequence ID" value="KAL0881426.1"/>
    <property type="molecule type" value="Genomic_DNA"/>
</dbReference>
<evidence type="ECO:0000256" key="1">
    <source>
        <dbReference type="SAM" id="SignalP"/>
    </source>
</evidence>